<keyword evidence="2" id="KW-1185">Reference proteome</keyword>
<dbReference type="RefSeq" id="WP_326927217.1">
    <property type="nucleotide sequence ID" value="NZ_CP123443.1"/>
</dbReference>
<dbReference type="EMBL" id="CP123443">
    <property type="protein sequence ID" value="WGK69029.1"/>
    <property type="molecule type" value="Genomic_DNA"/>
</dbReference>
<gene>
    <name evidence="1" type="ORF">P0082_11170</name>
</gene>
<dbReference type="PROSITE" id="PS51257">
    <property type="entry name" value="PROKAR_LIPOPROTEIN"/>
    <property type="match status" value="1"/>
</dbReference>
<evidence type="ECO:0000313" key="2">
    <source>
        <dbReference type="Proteomes" id="UP001228690"/>
    </source>
</evidence>
<reference evidence="1 2" key="1">
    <citation type="submission" date="2023-04" db="EMBL/GenBank/DDBJ databases">
        <title>Spirochaete genome identified in red abalone sample constitutes a novel genus.</title>
        <authorList>
            <person name="Sharma S.P."/>
            <person name="Purcell C.M."/>
            <person name="Hyde J.R."/>
            <person name="Severin A.J."/>
        </authorList>
    </citation>
    <scope>NUCLEOTIDE SEQUENCE [LARGE SCALE GENOMIC DNA]</scope>
    <source>
        <strain evidence="1 2">SP-2023</strain>
    </source>
</reference>
<name>A0ABY8MGA5_9SPIO</name>
<accession>A0ABY8MGA5</accession>
<protein>
    <recommendedName>
        <fullName evidence="3">Alpha/beta hydrolase</fullName>
    </recommendedName>
</protein>
<organism evidence="1 2">
    <name type="scientific">Candidatus Haliotispira prima</name>
    <dbReference type="NCBI Taxonomy" id="3034016"/>
    <lineage>
        <taxon>Bacteria</taxon>
        <taxon>Pseudomonadati</taxon>
        <taxon>Spirochaetota</taxon>
        <taxon>Spirochaetia</taxon>
        <taxon>Spirochaetales</taxon>
        <taxon>Spirochaetaceae</taxon>
        <taxon>Candidatus Haliotispira</taxon>
    </lineage>
</organism>
<evidence type="ECO:0000313" key="1">
    <source>
        <dbReference type="EMBL" id="WGK69029.1"/>
    </source>
</evidence>
<proteinExistence type="predicted"/>
<dbReference type="Proteomes" id="UP001228690">
    <property type="component" value="Chromosome"/>
</dbReference>
<evidence type="ECO:0008006" key="3">
    <source>
        <dbReference type="Google" id="ProtNLM"/>
    </source>
</evidence>
<sequence length="377" mass="41766">MQKIASLFFATFILGSCVGQKSILEELNKTIAVNNKEQCDQKDGYWYNGKCWANFKEFDNGIAIADIDKVVDEQLVLAEEFKIMINEKSYPIDSSLIEESEENSILILMNTFTDNEGLKTLLQISDLDESKNGTFSTKAVLVKGNLLEMAEVSSKNLLESSKIEGAFKATLINEEDSHYTFAGSMNNTDTNKTYKVELEVSDVITSIGDTTLEVKGDKAYLNGTLGTKGYAQFRDLIKNHPEVKTIVLQDVPGSMNDAVNMHTGRIIREAGLTTMVEADSVISSGGVDLFCAGKERIVTKGAQLGIHSWGGEGLSADDLPRDHPAHQYQIEYFTMCLGETIGPNFYFRTLSAAPAGEMYWMNDEEIKEKIATQFITQ</sequence>